<evidence type="ECO:0000256" key="5">
    <source>
        <dbReference type="ARBA" id="ARBA00023128"/>
    </source>
</evidence>
<comment type="subcellular location">
    <subcellularLocation>
        <location evidence="1">Mitochondrion</location>
    </subcellularLocation>
</comment>
<dbReference type="GeneID" id="36585901"/>
<evidence type="ECO:0000256" key="6">
    <source>
        <dbReference type="ARBA" id="ARBA00023274"/>
    </source>
</evidence>
<dbReference type="InParanoid" id="A0A2J6TMZ1"/>
<dbReference type="FunCoup" id="A0A2J6TMZ1">
    <property type="interactions" value="86"/>
</dbReference>
<gene>
    <name evidence="8" type="ORF">K444DRAFT_583317</name>
</gene>
<dbReference type="PANTHER" id="PTHR12810:SF0">
    <property type="entry name" value="SMALL RIBOSOMAL SUBUNIT PROTEIN MS29"/>
    <property type="match status" value="1"/>
</dbReference>
<evidence type="ECO:0000313" key="8">
    <source>
        <dbReference type="EMBL" id="PMD64318.1"/>
    </source>
</evidence>
<evidence type="ECO:0000256" key="3">
    <source>
        <dbReference type="ARBA" id="ARBA00022946"/>
    </source>
</evidence>
<protein>
    <recommendedName>
        <fullName evidence="7">Small ribosomal subunit protein mS29</fullName>
    </recommendedName>
</protein>
<dbReference type="Pfam" id="PF10236">
    <property type="entry name" value="DAP3"/>
    <property type="match status" value="1"/>
</dbReference>
<dbReference type="AlphaFoldDB" id="A0A2J6TMZ1"/>
<accession>A0A2J6TMZ1</accession>
<proteinExistence type="inferred from homology"/>
<keyword evidence="6" id="KW-0687">Ribonucleoprotein</keyword>
<evidence type="ECO:0000256" key="1">
    <source>
        <dbReference type="ARBA" id="ARBA00004173"/>
    </source>
</evidence>
<dbReference type="STRING" id="1095630.A0A2J6TMZ1"/>
<dbReference type="GO" id="GO:0003735">
    <property type="term" value="F:structural constituent of ribosome"/>
    <property type="evidence" value="ECO:0007669"/>
    <property type="project" value="TreeGrafter"/>
</dbReference>
<reference evidence="8 9" key="1">
    <citation type="submission" date="2016-04" db="EMBL/GenBank/DDBJ databases">
        <title>A degradative enzymes factory behind the ericoid mycorrhizal symbiosis.</title>
        <authorList>
            <consortium name="DOE Joint Genome Institute"/>
            <person name="Martino E."/>
            <person name="Morin E."/>
            <person name="Grelet G."/>
            <person name="Kuo A."/>
            <person name="Kohler A."/>
            <person name="Daghino S."/>
            <person name="Barry K."/>
            <person name="Choi C."/>
            <person name="Cichocki N."/>
            <person name="Clum A."/>
            <person name="Copeland A."/>
            <person name="Hainaut M."/>
            <person name="Haridas S."/>
            <person name="Labutti K."/>
            <person name="Lindquist E."/>
            <person name="Lipzen A."/>
            <person name="Khouja H.-R."/>
            <person name="Murat C."/>
            <person name="Ohm R."/>
            <person name="Olson A."/>
            <person name="Spatafora J."/>
            <person name="Veneault-Fourrey C."/>
            <person name="Henrissat B."/>
            <person name="Grigoriev I."/>
            <person name="Martin F."/>
            <person name="Perotto S."/>
        </authorList>
    </citation>
    <scope>NUCLEOTIDE SEQUENCE [LARGE SCALE GENOMIC DNA]</scope>
    <source>
        <strain evidence="8 9">E</strain>
    </source>
</reference>
<keyword evidence="3" id="KW-0809">Transit peptide</keyword>
<keyword evidence="9" id="KW-1185">Reference proteome</keyword>
<sequence length="385" mass="42451">MRKRIVLSNTNALEVQGLRELDAGLGETNGEEVIGQVVGLMGSTVDSLRAVEAFKTAQGWGLFRRPGLLVREESVALSRKLIMSEEGEMLRLVIDGERGTGKSLILLHAMATAFVRGWVVLNIPEAQEVTNAMNDYAPLPGTTPTLFSQPTYTANWLSQINKANTTLLQDMELSLTHNLPIPLQSNISLSRLCELGARDPDVAWPVFQAFWAELMAKGRPPVLLALDGLNNVMRESMYRAPDTSFVHAHDLAIVNHFVGYLSGERKLGNGGAVIAATNRSHAPKSKSLDLVLTQLEERQLGEEEITEKDPFEKGYDGRVEWALGVKDVLKLKGLSKKEARGLMEYWAKSGVLRKRVDEEEVAEKWALAGNGVVGEIERGALRMRI</sequence>
<organism evidence="8 9">
    <name type="scientific">Hyaloscypha bicolor E</name>
    <dbReference type="NCBI Taxonomy" id="1095630"/>
    <lineage>
        <taxon>Eukaryota</taxon>
        <taxon>Fungi</taxon>
        <taxon>Dikarya</taxon>
        <taxon>Ascomycota</taxon>
        <taxon>Pezizomycotina</taxon>
        <taxon>Leotiomycetes</taxon>
        <taxon>Helotiales</taxon>
        <taxon>Hyaloscyphaceae</taxon>
        <taxon>Hyaloscypha</taxon>
        <taxon>Hyaloscypha bicolor</taxon>
    </lineage>
</organism>
<dbReference type="RefSeq" id="XP_024741222.1">
    <property type="nucleotide sequence ID" value="XM_024877824.1"/>
</dbReference>
<evidence type="ECO:0000256" key="7">
    <source>
        <dbReference type="ARBA" id="ARBA00035140"/>
    </source>
</evidence>
<dbReference type="InterPro" id="IPR008092">
    <property type="entry name" value="Ribosomal_mS29_met"/>
</dbReference>
<dbReference type="GO" id="GO:0005763">
    <property type="term" value="C:mitochondrial small ribosomal subunit"/>
    <property type="evidence" value="ECO:0007669"/>
    <property type="project" value="TreeGrafter"/>
</dbReference>
<evidence type="ECO:0000256" key="4">
    <source>
        <dbReference type="ARBA" id="ARBA00022980"/>
    </source>
</evidence>
<dbReference type="EMBL" id="KZ613767">
    <property type="protein sequence ID" value="PMD64318.1"/>
    <property type="molecule type" value="Genomic_DNA"/>
</dbReference>
<dbReference type="InterPro" id="IPR019368">
    <property type="entry name" value="Ribosomal_mS29"/>
</dbReference>
<evidence type="ECO:0000256" key="2">
    <source>
        <dbReference type="ARBA" id="ARBA00009863"/>
    </source>
</evidence>
<name>A0A2J6TMZ1_9HELO</name>
<comment type="similarity">
    <text evidence="2">Belongs to the mitochondrion-specific ribosomal protein mS29 family.</text>
</comment>
<keyword evidence="4" id="KW-0689">Ribosomal protein</keyword>
<dbReference type="Proteomes" id="UP000235371">
    <property type="component" value="Unassembled WGS sequence"/>
</dbReference>
<dbReference type="PRINTS" id="PR01716">
    <property type="entry name" value="DEATHASSOCP3"/>
</dbReference>
<evidence type="ECO:0000313" key="9">
    <source>
        <dbReference type="Proteomes" id="UP000235371"/>
    </source>
</evidence>
<dbReference type="PANTHER" id="PTHR12810">
    <property type="entry name" value="MITOCHONDRIAL 28S RIBOSOMAL PROTEIN S29"/>
    <property type="match status" value="1"/>
</dbReference>
<dbReference type="GO" id="GO:0006915">
    <property type="term" value="P:apoptotic process"/>
    <property type="evidence" value="ECO:0007669"/>
    <property type="project" value="InterPro"/>
</dbReference>
<keyword evidence="5" id="KW-0496">Mitochondrion</keyword>
<dbReference type="OrthoDB" id="274828at2759"/>